<evidence type="ECO:0000313" key="3">
    <source>
        <dbReference type="Proteomes" id="UP000887013"/>
    </source>
</evidence>
<dbReference type="AlphaFoldDB" id="A0A8X6TDC1"/>
<reference evidence="2" key="1">
    <citation type="submission" date="2020-08" db="EMBL/GenBank/DDBJ databases">
        <title>Multicomponent nature underlies the extraordinary mechanical properties of spider dragline silk.</title>
        <authorList>
            <person name="Kono N."/>
            <person name="Nakamura H."/>
            <person name="Mori M."/>
            <person name="Yoshida Y."/>
            <person name="Ohtoshi R."/>
            <person name="Malay A.D."/>
            <person name="Moran D.A.P."/>
            <person name="Tomita M."/>
            <person name="Numata K."/>
            <person name="Arakawa K."/>
        </authorList>
    </citation>
    <scope>NUCLEOTIDE SEQUENCE</scope>
</reference>
<evidence type="ECO:0000313" key="2">
    <source>
        <dbReference type="EMBL" id="GFS96091.1"/>
    </source>
</evidence>
<gene>
    <name evidence="2" type="ORF">NPIL_489661</name>
</gene>
<organism evidence="2 3">
    <name type="scientific">Nephila pilipes</name>
    <name type="common">Giant wood spider</name>
    <name type="synonym">Nephila maculata</name>
    <dbReference type="NCBI Taxonomy" id="299642"/>
    <lineage>
        <taxon>Eukaryota</taxon>
        <taxon>Metazoa</taxon>
        <taxon>Ecdysozoa</taxon>
        <taxon>Arthropoda</taxon>
        <taxon>Chelicerata</taxon>
        <taxon>Arachnida</taxon>
        <taxon>Araneae</taxon>
        <taxon>Araneomorphae</taxon>
        <taxon>Entelegynae</taxon>
        <taxon>Araneoidea</taxon>
        <taxon>Nephilidae</taxon>
        <taxon>Nephila</taxon>
    </lineage>
</organism>
<proteinExistence type="predicted"/>
<keyword evidence="3" id="KW-1185">Reference proteome</keyword>
<accession>A0A8X6TDC1</accession>
<name>A0A8X6TDC1_NEPPI</name>
<protein>
    <submittedName>
        <fullName evidence="2">Uncharacterized protein</fullName>
    </submittedName>
</protein>
<dbReference type="Proteomes" id="UP000887013">
    <property type="component" value="Unassembled WGS sequence"/>
</dbReference>
<sequence length="71" mass="8300">MSASLYNSAYGRRRSHQKDALVEAPGRTQKTVSKLQKQFRLCLLKRRILRDSRFLFGGRQHQLLEQVISLI</sequence>
<feature type="region of interest" description="Disordered" evidence="1">
    <location>
        <begin position="1"/>
        <end position="27"/>
    </location>
</feature>
<comment type="caution">
    <text evidence="2">The sequence shown here is derived from an EMBL/GenBank/DDBJ whole genome shotgun (WGS) entry which is preliminary data.</text>
</comment>
<dbReference type="EMBL" id="BMAW01100646">
    <property type="protein sequence ID" value="GFS96091.1"/>
    <property type="molecule type" value="Genomic_DNA"/>
</dbReference>
<evidence type="ECO:0000256" key="1">
    <source>
        <dbReference type="SAM" id="MobiDB-lite"/>
    </source>
</evidence>